<feature type="domain" description="JmjC" evidence="6">
    <location>
        <begin position="245"/>
        <end position="529"/>
    </location>
</feature>
<keyword evidence="4" id="KW-0539">Nucleus</keyword>
<evidence type="ECO:0000256" key="3">
    <source>
        <dbReference type="ARBA" id="ARBA00022723"/>
    </source>
</evidence>
<comment type="subcellular location">
    <subcellularLocation>
        <location evidence="1">Nucleus</location>
    </subcellularLocation>
</comment>
<evidence type="ECO:0000256" key="2">
    <source>
        <dbReference type="ARBA" id="ARBA00006801"/>
    </source>
</evidence>
<proteinExistence type="inferred from homology"/>
<reference evidence="7" key="1">
    <citation type="submission" date="2023-02" db="EMBL/GenBank/DDBJ databases">
        <title>Genome of toxic invasive species Heracleum sosnowskyi carries increased number of genes despite the absence of recent whole-genome duplications.</title>
        <authorList>
            <person name="Schelkunov M."/>
            <person name="Shtratnikova V."/>
            <person name="Makarenko M."/>
            <person name="Klepikova A."/>
            <person name="Omelchenko D."/>
            <person name="Novikova G."/>
            <person name="Obukhova E."/>
            <person name="Bogdanov V."/>
            <person name="Penin A."/>
            <person name="Logacheva M."/>
        </authorList>
    </citation>
    <scope>NUCLEOTIDE SEQUENCE</scope>
    <source>
        <strain evidence="7">Hsosn_3</strain>
        <tissue evidence="7">Leaf</tissue>
    </source>
</reference>
<keyword evidence="8" id="KW-1185">Reference proteome</keyword>
<dbReference type="SMART" id="SM00558">
    <property type="entry name" value="JmjC"/>
    <property type="match status" value="1"/>
</dbReference>
<dbReference type="Proteomes" id="UP001237642">
    <property type="component" value="Unassembled WGS sequence"/>
</dbReference>
<dbReference type="PANTHER" id="PTHR12549">
    <property type="entry name" value="JMJC DOMAIN-CONTAINING HISTONE DEMETHYLATION PROTEIN"/>
    <property type="match status" value="1"/>
</dbReference>
<dbReference type="EMBL" id="JAUIZM010000005">
    <property type="protein sequence ID" value="KAK1384283.1"/>
    <property type="molecule type" value="Genomic_DNA"/>
</dbReference>
<dbReference type="GO" id="GO:0032454">
    <property type="term" value="F:histone H3K9 demethylase activity"/>
    <property type="evidence" value="ECO:0007669"/>
    <property type="project" value="InterPro"/>
</dbReference>
<dbReference type="Gene3D" id="2.60.120.650">
    <property type="entry name" value="Cupin"/>
    <property type="match status" value="1"/>
</dbReference>
<dbReference type="Pfam" id="PF02373">
    <property type="entry name" value="JmjC"/>
    <property type="match status" value="1"/>
</dbReference>
<dbReference type="FunFam" id="2.60.120.650:FF:000033">
    <property type="entry name" value="Transcription factor jumonji (JmjC) domain-containing protein"/>
    <property type="match status" value="1"/>
</dbReference>
<dbReference type="GO" id="GO:0000118">
    <property type="term" value="C:histone deacetylase complex"/>
    <property type="evidence" value="ECO:0007669"/>
    <property type="project" value="TreeGrafter"/>
</dbReference>
<gene>
    <name evidence="7" type="ORF">POM88_022018</name>
</gene>
<dbReference type="GO" id="GO:0003712">
    <property type="term" value="F:transcription coregulator activity"/>
    <property type="evidence" value="ECO:0007669"/>
    <property type="project" value="TreeGrafter"/>
</dbReference>
<evidence type="ECO:0000313" key="8">
    <source>
        <dbReference type="Proteomes" id="UP001237642"/>
    </source>
</evidence>
<evidence type="ECO:0000256" key="1">
    <source>
        <dbReference type="ARBA" id="ARBA00004123"/>
    </source>
</evidence>
<dbReference type="GO" id="GO:0006357">
    <property type="term" value="P:regulation of transcription by RNA polymerase II"/>
    <property type="evidence" value="ECO:0007669"/>
    <property type="project" value="TreeGrafter"/>
</dbReference>
<evidence type="ECO:0000259" key="6">
    <source>
        <dbReference type="PROSITE" id="PS51184"/>
    </source>
</evidence>
<comment type="similarity">
    <text evidence="2">Belongs to the JARID1 histone demethylase family.</text>
</comment>
<feature type="region of interest" description="Disordered" evidence="5">
    <location>
        <begin position="135"/>
        <end position="156"/>
    </location>
</feature>
<comment type="caution">
    <text evidence="7">The sequence shown here is derived from an EMBL/GenBank/DDBJ whole genome shotgun (WGS) entry which is preliminary data.</text>
</comment>
<dbReference type="GO" id="GO:0000785">
    <property type="term" value="C:chromatin"/>
    <property type="evidence" value="ECO:0007669"/>
    <property type="project" value="TreeGrafter"/>
</dbReference>
<dbReference type="PANTHER" id="PTHR12549:SF11">
    <property type="entry name" value="LYSINE-SPECIFIC DEMETHYLASE JMJ25"/>
    <property type="match status" value="1"/>
</dbReference>
<accession>A0AAD8IH09</accession>
<reference evidence="7" key="2">
    <citation type="submission" date="2023-05" db="EMBL/GenBank/DDBJ databases">
        <authorList>
            <person name="Schelkunov M.I."/>
        </authorList>
    </citation>
    <scope>NUCLEOTIDE SEQUENCE</scope>
    <source>
        <strain evidence="7">Hsosn_3</strain>
        <tissue evidence="7">Leaf</tissue>
    </source>
</reference>
<evidence type="ECO:0000256" key="5">
    <source>
        <dbReference type="SAM" id="MobiDB-lite"/>
    </source>
</evidence>
<feature type="compositionally biased region" description="Basic and acidic residues" evidence="5">
    <location>
        <begin position="378"/>
        <end position="395"/>
    </location>
</feature>
<dbReference type="GO" id="GO:0031490">
    <property type="term" value="F:chromatin DNA binding"/>
    <property type="evidence" value="ECO:0007669"/>
    <property type="project" value="TreeGrafter"/>
</dbReference>
<dbReference type="PROSITE" id="PS51184">
    <property type="entry name" value="JMJC"/>
    <property type="match status" value="1"/>
</dbReference>
<evidence type="ECO:0000313" key="7">
    <source>
        <dbReference type="EMBL" id="KAK1384283.1"/>
    </source>
</evidence>
<dbReference type="GO" id="GO:0046872">
    <property type="term" value="F:metal ion binding"/>
    <property type="evidence" value="ECO:0007669"/>
    <property type="project" value="UniProtKB-KW"/>
</dbReference>
<keyword evidence="3" id="KW-0479">Metal-binding</keyword>
<protein>
    <submittedName>
        <fullName evidence="7">JmjC domain-containing protein</fullName>
    </submittedName>
</protein>
<feature type="region of interest" description="Disordered" evidence="5">
    <location>
        <begin position="368"/>
        <end position="408"/>
    </location>
</feature>
<dbReference type="SUPFAM" id="SSF51197">
    <property type="entry name" value="Clavaminate synthase-like"/>
    <property type="match status" value="1"/>
</dbReference>
<dbReference type="InterPro" id="IPR045109">
    <property type="entry name" value="LSDs-like"/>
</dbReference>
<dbReference type="AlphaFoldDB" id="A0AAD8IH09"/>
<organism evidence="7 8">
    <name type="scientific">Heracleum sosnowskyi</name>
    <dbReference type="NCBI Taxonomy" id="360622"/>
    <lineage>
        <taxon>Eukaryota</taxon>
        <taxon>Viridiplantae</taxon>
        <taxon>Streptophyta</taxon>
        <taxon>Embryophyta</taxon>
        <taxon>Tracheophyta</taxon>
        <taxon>Spermatophyta</taxon>
        <taxon>Magnoliopsida</taxon>
        <taxon>eudicotyledons</taxon>
        <taxon>Gunneridae</taxon>
        <taxon>Pentapetalae</taxon>
        <taxon>asterids</taxon>
        <taxon>campanulids</taxon>
        <taxon>Apiales</taxon>
        <taxon>Apiaceae</taxon>
        <taxon>Apioideae</taxon>
        <taxon>apioid superclade</taxon>
        <taxon>Tordylieae</taxon>
        <taxon>Tordyliinae</taxon>
        <taxon>Heracleum</taxon>
    </lineage>
</organism>
<dbReference type="InterPro" id="IPR003347">
    <property type="entry name" value="JmjC_dom"/>
</dbReference>
<sequence length="681" mass="78101">MTTWYPKMTEDDFARLCPVCRVNCNCKSCLRLEVPKKDKKMFDLKFTGEEKIQYSKHIIRTLLPFLKQFNEKQMSEKQIEANIQGLSLSKLEVKMAKCGSDERMYCDNCRTSIADFHRSCSSWSPYMHGIDKRKSRLGKSNKNSGSGLQLPDETSHKDHLKSITQWKAHEDDRIPCPPKFLGGCGGGILELKCILKDSVSSLLVAAEEVSDKYKLLTETPGQQCSCPDLEPEISFDKINSLKAASREGSSDNYLYCPTALQLQAKDSSHFQYHWLKVAIDCLNWCEVDELGRGESVTKLHYDVSDAVYVLTHVQEVNFTSAHQAKIEELKQQQIVQDEIEFHRTMSKSEKGLGSNREAAGIVGVKKREGKMMSQNHTKQQDVNEEKGRESDEYARNMDVGSSDNNIEGVEHPEGGALWDIFRRQDSRKLEEYLRKYYKEFRHIYCRPLDKVVHPIHDQTFYLSTEHKRRLKEEYGIEPWTFVQKLGDAVVIPAGCPYQIRNLKSCINVAVDFVSPEHVRECIRFTEEIRALPRNHIAKVDKLEINKLIFYAIKQAVKDLKNLHIEDGFQSFKSTNSLSTKSKIDSQNQFVEVTHTMSSGQPEKEYNTSEMARLWARNDVIHSEITRITSEADALQKASASHSLKISNLDVGVLDESGLQHSIDDLRKMEDEWRKCIAMLNF</sequence>
<evidence type="ECO:0000256" key="4">
    <source>
        <dbReference type="ARBA" id="ARBA00023242"/>
    </source>
</evidence>
<name>A0AAD8IH09_9APIA</name>